<dbReference type="KEGG" id="tact:SG35_003885"/>
<keyword evidence="3" id="KW-1185">Reference proteome</keyword>
<gene>
    <name evidence="2" type="ORF">SG35_003885</name>
</gene>
<evidence type="ECO:0000313" key="2">
    <source>
        <dbReference type="EMBL" id="WDD99822.1"/>
    </source>
</evidence>
<dbReference type="AlphaFoldDB" id="A0AAE9YSC7"/>
<dbReference type="EMBL" id="CP059735">
    <property type="protein sequence ID" value="WDD99822.1"/>
    <property type="molecule type" value="Genomic_DNA"/>
</dbReference>
<name>A0AAE9YSC7_9GAMM</name>
<dbReference type="RefSeq" id="WP_044831938.1">
    <property type="nucleotide sequence ID" value="NZ_CP059735.1"/>
</dbReference>
<proteinExistence type="predicted"/>
<dbReference type="Proteomes" id="UP000032568">
    <property type="component" value="Chromosome"/>
</dbReference>
<accession>A0AAE9YSC7</accession>
<organism evidence="2 3">
    <name type="scientific">Thalassomonas actiniarum</name>
    <dbReference type="NCBI Taxonomy" id="485447"/>
    <lineage>
        <taxon>Bacteria</taxon>
        <taxon>Pseudomonadati</taxon>
        <taxon>Pseudomonadota</taxon>
        <taxon>Gammaproteobacteria</taxon>
        <taxon>Alteromonadales</taxon>
        <taxon>Colwelliaceae</taxon>
        <taxon>Thalassomonas</taxon>
    </lineage>
</organism>
<keyword evidence="1" id="KW-0175">Coiled coil</keyword>
<feature type="coiled-coil region" evidence="1">
    <location>
        <begin position="46"/>
        <end position="73"/>
    </location>
</feature>
<evidence type="ECO:0000313" key="3">
    <source>
        <dbReference type="Proteomes" id="UP000032568"/>
    </source>
</evidence>
<sequence length="339" mass="38743">MDFFSDLFSKKNKKQIKSLIEKLTPYLYQEWREIEPKIKVLLRIARPSAEKKLKALKVEVNNATKEVDQDLKDSVNSFIVFIEEAFGCVGFVLDKVVNSNSKVRDFIQGVSKSATSFENAINDEINSIKSEKSILFDKLCKFENLLEKIDASPANYDPEVMSYSKSEHFRAEIINNCTKSNFSEERLSRIEEILDLHCLGFYGGSVALLYSQIEGVITDTLIKTGHAKITRNNKLTHIASKQAFPGLSKKMQYTGDNLDCFEEIFNKLTEVKFLDGKKARSISQSRNIILHGNFVKLPDKLHSLCLLLTLYVIILKIRLMPDNKLIESQTEDKVIKITR</sequence>
<reference evidence="2 3" key="1">
    <citation type="journal article" date="2015" name="Genome Announc.">
        <title>Draft Genome Sequences of Marine Isolates of Thalassomonas viridans and Thalassomonas actiniarum.</title>
        <authorList>
            <person name="Olonade I."/>
            <person name="van Zyl L.J."/>
            <person name="Trindade M."/>
        </authorList>
    </citation>
    <scope>NUCLEOTIDE SEQUENCE [LARGE SCALE GENOMIC DNA]</scope>
    <source>
        <strain evidence="2 3">A5K-106</strain>
    </source>
</reference>
<evidence type="ECO:0000256" key="1">
    <source>
        <dbReference type="SAM" id="Coils"/>
    </source>
</evidence>
<reference evidence="2 3" key="2">
    <citation type="journal article" date="2022" name="Mar. Drugs">
        <title>Bioassay-Guided Fractionation Leads to the Detection of Cholic Acid Generated by the Rare Thalassomonas sp.</title>
        <authorList>
            <person name="Pheiffer F."/>
            <person name="Schneider Y.K."/>
            <person name="Hansen E.H."/>
            <person name="Andersen J.H."/>
            <person name="Isaksson J."/>
            <person name="Busche T."/>
            <person name="R C."/>
            <person name="Kalinowski J."/>
            <person name="Zyl L.V."/>
            <person name="Trindade M."/>
        </authorList>
    </citation>
    <scope>NUCLEOTIDE SEQUENCE [LARGE SCALE GENOMIC DNA]</scope>
    <source>
        <strain evidence="2 3">A5K-106</strain>
    </source>
</reference>
<protein>
    <submittedName>
        <fullName evidence="2">Uncharacterized protein</fullName>
    </submittedName>
</protein>